<dbReference type="CDD" id="cd00090">
    <property type="entry name" value="HTH_ARSR"/>
    <property type="match status" value="1"/>
</dbReference>
<dbReference type="EMBL" id="DPIY01000005">
    <property type="protein sequence ID" value="HCT56374.1"/>
    <property type="molecule type" value="Genomic_DNA"/>
</dbReference>
<evidence type="ECO:0000256" key="1">
    <source>
        <dbReference type="ARBA" id="ARBA00023015"/>
    </source>
</evidence>
<gene>
    <name evidence="6" type="ORF">DGD08_04085</name>
</gene>
<sequence length="169" mass="18688">MKYPRNAASTRGARHLDNFDRAILRILQENNQTPQRQIAERVHLSAAAVQRRIAAMEDSGVIAANVAIVSPDVFHPAITIVVEVHLTSDRSTVVEPAKALFRGTKEIQQCYFVTGAGGFIMVIVVPSMTHYEALARRLFADNESVTTYRSLVVLDRVKSGTAIEIPMDE</sequence>
<organism evidence="6 7">
    <name type="scientific">Gemmatimonas aurantiaca</name>
    <dbReference type="NCBI Taxonomy" id="173480"/>
    <lineage>
        <taxon>Bacteria</taxon>
        <taxon>Pseudomonadati</taxon>
        <taxon>Gemmatimonadota</taxon>
        <taxon>Gemmatimonadia</taxon>
        <taxon>Gemmatimonadales</taxon>
        <taxon>Gemmatimonadaceae</taxon>
        <taxon>Gemmatimonas</taxon>
    </lineage>
</organism>
<dbReference type="PANTHER" id="PTHR30154:SF34">
    <property type="entry name" value="TRANSCRIPTIONAL REGULATOR AZLB"/>
    <property type="match status" value="1"/>
</dbReference>
<name>A0A3D4V6D7_9BACT</name>
<protein>
    <submittedName>
        <fullName evidence="6">Lrp/AsnC family transcriptional regulator</fullName>
    </submittedName>
</protein>
<feature type="transmembrane region" description="Helical" evidence="4">
    <location>
        <begin position="110"/>
        <end position="129"/>
    </location>
</feature>
<dbReference type="Gene3D" id="1.10.10.10">
    <property type="entry name" value="Winged helix-like DNA-binding domain superfamily/Winged helix DNA-binding domain"/>
    <property type="match status" value="1"/>
</dbReference>
<dbReference type="GO" id="GO:0043200">
    <property type="term" value="P:response to amino acid"/>
    <property type="evidence" value="ECO:0007669"/>
    <property type="project" value="TreeGrafter"/>
</dbReference>
<keyword evidence="3" id="KW-0804">Transcription</keyword>
<dbReference type="OMA" id="IFQQWEC"/>
<evidence type="ECO:0000313" key="6">
    <source>
        <dbReference type="EMBL" id="HCT56374.1"/>
    </source>
</evidence>
<keyword evidence="4" id="KW-0812">Transmembrane</keyword>
<dbReference type="InterPro" id="IPR019887">
    <property type="entry name" value="Tscrpt_reg_AsnC/Lrp_C"/>
</dbReference>
<keyword evidence="4" id="KW-0472">Membrane</keyword>
<keyword evidence="2" id="KW-0238">DNA-binding</keyword>
<comment type="caution">
    <text evidence="6">The sequence shown here is derived from an EMBL/GenBank/DDBJ whole genome shotgun (WGS) entry which is preliminary data.</text>
</comment>
<dbReference type="InterPro" id="IPR036388">
    <property type="entry name" value="WH-like_DNA-bd_sf"/>
</dbReference>
<dbReference type="GO" id="GO:0005829">
    <property type="term" value="C:cytosol"/>
    <property type="evidence" value="ECO:0007669"/>
    <property type="project" value="TreeGrafter"/>
</dbReference>
<evidence type="ECO:0000256" key="2">
    <source>
        <dbReference type="ARBA" id="ARBA00023125"/>
    </source>
</evidence>
<evidence type="ECO:0000313" key="7">
    <source>
        <dbReference type="Proteomes" id="UP000264071"/>
    </source>
</evidence>
<dbReference type="InterPro" id="IPR011991">
    <property type="entry name" value="ArsR-like_HTH"/>
</dbReference>
<dbReference type="PROSITE" id="PS50956">
    <property type="entry name" value="HTH_ASNC_2"/>
    <property type="match status" value="1"/>
</dbReference>
<dbReference type="GO" id="GO:0043565">
    <property type="term" value="F:sequence-specific DNA binding"/>
    <property type="evidence" value="ECO:0007669"/>
    <property type="project" value="InterPro"/>
</dbReference>
<dbReference type="SMART" id="SM00344">
    <property type="entry name" value="HTH_ASNC"/>
    <property type="match status" value="1"/>
</dbReference>
<dbReference type="PRINTS" id="PR00033">
    <property type="entry name" value="HTHASNC"/>
</dbReference>
<dbReference type="GO" id="GO:0006355">
    <property type="term" value="P:regulation of DNA-templated transcription"/>
    <property type="evidence" value="ECO:0007669"/>
    <property type="project" value="UniProtKB-ARBA"/>
</dbReference>
<evidence type="ECO:0000256" key="3">
    <source>
        <dbReference type="ARBA" id="ARBA00023163"/>
    </source>
</evidence>
<keyword evidence="1" id="KW-0805">Transcription regulation</keyword>
<reference evidence="6 7" key="1">
    <citation type="journal article" date="2018" name="Nat. Biotechnol.">
        <title>A standardized bacterial taxonomy based on genome phylogeny substantially revises the tree of life.</title>
        <authorList>
            <person name="Parks D.H."/>
            <person name="Chuvochina M."/>
            <person name="Waite D.W."/>
            <person name="Rinke C."/>
            <person name="Skarshewski A."/>
            <person name="Chaumeil P.A."/>
            <person name="Hugenholtz P."/>
        </authorList>
    </citation>
    <scope>NUCLEOTIDE SEQUENCE [LARGE SCALE GENOMIC DNA]</scope>
    <source>
        <strain evidence="6">UBA8844</strain>
    </source>
</reference>
<dbReference type="Proteomes" id="UP000264071">
    <property type="component" value="Unassembled WGS sequence"/>
</dbReference>
<keyword evidence="4" id="KW-1133">Transmembrane helix</keyword>
<dbReference type="InterPro" id="IPR011008">
    <property type="entry name" value="Dimeric_a/b-barrel"/>
</dbReference>
<evidence type="ECO:0000259" key="5">
    <source>
        <dbReference type="PROSITE" id="PS50956"/>
    </source>
</evidence>
<dbReference type="InterPro" id="IPR036390">
    <property type="entry name" value="WH_DNA-bd_sf"/>
</dbReference>
<dbReference type="Pfam" id="PF01037">
    <property type="entry name" value="AsnC_trans_reg"/>
    <property type="match status" value="1"/>
</dbReference>
<proteinExistence type="predicted"/>
<dbReference type="AlphaFoldDB" id="A0A3D4V6D7"/>
<evidence type="ECO:0000256" key="4">
    <source>
        <dbReference type="SAM" id="Phobius"/>
    </source>
</evidence>
<dbReference type="SUPFAM" id="SSF54909">
    <property type="entry name" value="Dimeric alpha+beta barrel"/>
    <property type="match status" value="1"/>
</dbReference>
<dbReference type="Gene3D" id="3.30.70.920">
    <property type="match status" value="1"/>
</dbReference>
<dbReference type="PANTHER" id="PTHR30154">
    <property type="entry name" value="LEUCINE-RESPONSIVE REGULATORY PROTEIN"/>
    <property type="match status" value="1"/>
</dbReference>
<dbReference type="Pfam" id="PF13412">
    <property type="entry name" value="HTH_24"/>
    <property type="match status" value="1"/>
</dbReference>
<accession>A0A3D4V6D7</accession>
<feature type="domain" description="HTH asnC-type" evidence="5">
    <location>
        <begin position="16"/>
        <end position="79"/>
    </location>
</feature>
<dbReference type="InterPro" id="IPR019888">
    <property type="entry name" value="Tscrpt_reg_AsnC-like"/>
</dbReference>
<dbReference type="InterPro" id="IPR000485">
    <property type="entry name" value="AsnC-type_HTH_dom"/>
</dbReference>
<dbReference type="SUPFAM" id="SSF46785">
    <property type="entry name" value="Winged helix' DNA-binding domain"/>
    <property type="match status" value="1"/>
</dbReference>